<reference evidence="2 3" key="1">
    <citation type="submission" date="2023-05" db="EMBL/GenBank/DDBJ databases">
        <title>Streptantibioticus silvisoli sp. nov., acidotolerant actinomycetes 1 from pine litter.</title>
        <authorList>
            <person name="Swiecimska M."/>
            <person name="Golinska P."/>
            <person name="Sangal V."/>
            <person name="Wachnowicz B."/>
            <person name="Goodfellow M."/>
        </authorList>
    </citation>
    <scope>NUCLEOTIDE SEQUENCE [LARGE SCALE GENOMIC DNA]</scope>
    <source>
        <strain evidence="2 3">SL54</strain>
    </source>
</reference>
<dbReference type="GO" id="GO:0016740">
    <property type="term" value="F:transferase activity"/>
    <property type="evidence" value="ECO:0007669"/>
    <property type="project" value="UniProtKB-KW"/>
</dbReference>
<evidence type="ECO:0000259" key="1">
    <source>
        <dbReference type="Pfam" id="PF01636"/>
    </source>
</evidence>
<dbReference type="SUPFAM" id="SSF56112">
    <property type="entry name" value="Protein kinase-like (PK-like)"/>
    <property type="match status" value="1"/>
</dbReference>
<evidence type="ECO:0000313" key="3">
    <source>
        <dbReference type="Proteomes" id="UP001156398"/>
    </source>
</evidence>
<name>A0ABT6VS13_9ACTN</name>
<dbReference type="Pfam" id="PF01636">
    <property type="entry name" value="APH"/>
    <property type="match status" value="1"/>
</dbReference>
<protein>
    <submittedName>
        <fullName evidence="2">Aminoglycoside phosphotransferase family protein</fullName>
        <ecNumber evidence="2">2.7.1.-</ecNumber>
    </submittedName>
</protein>
<dbReference type="RefSeq" id="WP_271322220.1">
    <property type="nucleotide sequence ID" value="NZ_JAAGKO020000001.1"/>
</dbReference>
<keyword evidence="3" id="KW-1185">Reference proteome</keyword>
<keyword evidence="2" id="KW-0808">Transferase</keyword>
<organism evidence="2 3">
    <name type="scientific">Streptantibioticus silvisoli</name>
    <dbReference type="NCBI Taxonomy" id="2705255"/>
    <lineage>
        <taxon>Bacteria</taxon>
        <taxon>Bacillati</taxon>
        <taxon>Actinomycetota</taxon>
        <taxon>Actinomycetes</taxon>
        <taxon>Kitasatosporales</taxon>
        <taxon>Streptomycetaceae</taxon>
        <taxon>Streptantibioticus</taxon>
    </lineage>
</organism>
<dbReference type="Proteomes" id="UP001156398">
    <property type="component" value="Unassembled WGS sequence"/>
</dbReference>
<accession>A0ABT6VS13</accession>
<dbReference type="InterPro" id="IPR002575">
    <property type="entry name" value="Aminoglycoside_PTrfase"/>
</dbReference>
<sequence length="318" mass="33682">MPMPPVPAFDSVLQRMYRREGVEALPAHLEKTYGISVTKISRLDVGVFRVDRGDQGTPLVARLFPAARSHAAAEGDLAVLRHLAGIGFPAERPFGDGALTSHEGQALLVTEFVRQVAKPKRPAYPIVSLGATIGRLHGLAVPAGADRPAGALHHFAEGTMADELRAVAGWLDSVEARVPSGGGGAFDAVRTAVAAADGGDGLPEAFVHPDPVPKNVIFTADGPVLVDWTSAGRGPRLASMTFMLKSGWAAGPFLKGYARVVSLTDDERDRLAGLLFSRRLVDLVFRLCRAPETVTTAAKKLPALRRDSEAKAHALLNG</sequence>
<feature type="domain" description="Aminoglycoside phosphotransferase" evidence="1">
    <location>
        <begin position="47"/>
        <end position="271"/>
    </location>
</feature>
<comment type="caution">
    <text evidence="2">The sequence shown here is derived from an EMBL/GenBank/DDBJ whole genome shotgun (WGS) entry which is preliminary data.</text>
</comment>
<evidence type="ECO:0000313" key="2">
    <source>
        <dbReference type="EMBL" id="MDI5961254.1"/>
    </source>
</evidence>
<dbReference type="InterPro" id="IPR011009">
    <property type="entry name" value="Kinase-like_dom_sf"/>
</dbReference>
<dbReference type="EC" id="2.7.1.-" evidence="2"/>
<dbReference type="Gene3D" id="3.90.1200.10">
    <property type="match status" value="1"/>
</dbReference>
<proteinExistence type="predicted"/>
<gene>
    <name evidence="2" type="ORF">POF43_000685</name>
</gene>
<dbReference type="EMBL" id="JAAGKO020000001">
    <property type="protein sequence ID" value="MDI5961254.1"/>
    <property type="molecule type" value="Genomic_DNA"/>
</dbReference>